<dbReference type="InterPro" id="IPR001387">
    <property type="entry name" value="Cro/C1-type_HTH"/>
</dbReference>
<dbReference type="PROSITE" id="PS50943">
    <property type="entry name" value="HTH_CROC1"/>
    <property type="match status" value="1"/>
</dbReference>
<dbReference type="RefSeq" id="WP_255923694.1">
    <property type="nucleotide sequence ID" value="NZ_JANFNG010000038.1"/>
</dbReference>
<dbReference type="Proteomes" id="UP001057702">
    <property type="component" value="Unassembled WGS sequence"/>
</dbReference>
<dbReference type="CDD" id="cd00093">
    <property type="entry name" value="HTH_XRE"/>
    <property type="match status" value="1"/>
</dbReference>
<comment type="caution">
    <text evidence="2">The sequence shown here is derived from an EMBL/GenBank/DDBJ whole genome shotgun (WGS) entry which is preliminary data.</text>
</comment>
<name>A0ABT1Q3W2_9ACTN</name>
<accession>A0ABT1Q3W2</accession>
<dbReference type="Gene3D" id="1.10.260.40">
    <property type="entry name" value="lambda repressor-like DNA-binding domains"/>
    <property type="match status" value="1"/>
</dbReference>
<dbReference type="SUPFAM" id="SSF47413">
    <property type="entry name" value="lambda repressor-like DNA-binding domains"/>
    <property type="match status" value="1"/>
</dbReference>
<dbReference type="Pfam" id="PF19054">
    <property type="entry name" value="DUF5753"/>
    <property type="match status" value="1"/>
</dbReference>
<sequence>MTTEHHVEPAPDPTSSTLAFFGSELRLRREAAGLSQTELARLVHCAPSLLSKIESAKRVPKEDMAELCDCALGTDGFFGRLWPVMIRNAYPAWFRPFVDLEQQAVAIRSFEMQFVPGLLQTEEYARAILAGGRPDSVKLEELVVARMHRQRVLSRDDPPRLWVILDETAIRRRIGGAAVMRAQLARLLEAAQIPRIVVQVVPFDVRNHPVLTGAFWTFSFDEGPDVVHMDSFYEGQLRAEPEVVAATHHAYDLLRALALSPEASADLIASAIKDLSP</sequence>
<gene>
    <name evidence="2" type="ORF">NGB36_29640</name>
</gene>
<proteinExistence type="predicted"/>
<organism evidence="2 3">
    <name type="scientific">Streptomyces humicola</name>
    <dbReference type="NCBI Taxonomy" id="2953240"/>
    <lineage>
        <taxon>Bacteria</taxon>
        <taxon>Bacillati</taxon>
        <taxon>Actinomycetota</taxon>
        <taxon>Actinomycetes</taxon>
        <taxon>Kitasatosporales</taxon>
        <taxon>Streptomycetaceae</taxon>
        <taxon>Streptomyces</taxon>
    </lineage>
</organism>
<keyword evidence="3" id="KW-1185">Reference proteome</keyword>
<dbReference type="Pfam" id="PF13560">
    <property type="entry name" value="HTH_31"/>
    <property type="match status" value="1"/>
</dbReference>
<protein>
    <submittedName>
        <fullName evidence="2">Helix-turn-helix transcriptional regulator</fullName>
    </submittedName>
</protein>
<dbReference type="InterPro" id="IPR010982">
    <property type="entry name" value="Lambda_DNA-bd_dom_sf"/>
</dbReference>
<dbReference type="InterPro" id="IPR043917">
    <property type="entry name" value="DUF5753"/>
</dbReference>
<evidence type="ECO:0000313" key="3">
    <source>
        <dbReference type="Proteomes" id="UP001057702"/>
    </source>
</evidence>
<feature type="domain" description="HTH cro/C1-type" evidence="1">
    <location>
        <begin position="25"/>
        <end position="66"/>
    </location>
</feature>
<dbReference type="EMBL" id="JANFNG010000038">
    <property type="protein sequence ID" value="MCQ4084627.1"/>
    <property type="molecule type" value="Genomic_DNA"/>
</dbReference>
<evidence type="ECO:0000313" key="2">
    <source>
        <dbReference type="EMBL" id="MCQ4084627.1"/>
    </source>
</evidence>
<reference evidence="2" key="1">
    <citation type="submission" date="2022-06" db="EMBL/GenBank/DDBJ databases">
        <title>Draft genome sequence of Streptomyces sp. RB6PN25 isolated from peat swamp forest in Thailand.</title>
        <authorList>
            <person name="Duangmal K."/>
            <person name="Klaysubun C."/>
        </authorList>
    </citation>
    <scope>NUCLEOTIDE SEQUENCE</scope>
    <source>
        <strain evidence="2">RB6PN25</strain>
    </source>
</reference>
<dbReference type="SMART" id="SM00530">
    <property type="entry name" value="HTH_XRE"/>
    <property type="match status" value="1"/>
</dbReference>
<evidence type="ECO:0000259" key="1">
    <source>
        <dbReference type="PROSITE" id="PS50943"/>
    </source>
</evidence>